<dbReference type="Pfam" id="PF13185">
    <property type="entry name" value="GAF_2"/>
    <property type="match status" value="1"/>
</dbReference>
<dbReference type="InterPro" id="IPR005561">
    <property type="entry name" value="ANTAR"/>
</dbReference>
<sequence length="234" mass="26978">MNNLDYEDYLETLNKISRAITSDLYLEDILKLIVTLTANVIKAKVCNVWLIDEKKQEFNIKATQSMHQEYLNKKTIKLNEGIVGLVAREKKPKIIFDVLEEEQYKEKKLARKEGLVSMASIPMMVKDKVMGVLNVYTNKPYEFTVAEISLLSTIANQAAVAIEKTELIVKTKIIQEELDTRKKTERAKGILMEERNINESEAFSLIRKSSMDKRISMKEIAEAIILSYEIRQIK</sequence>
<organism evidence="4 5">
    <name type="scientific">Candidatus Sediminicultor quintus</name>
    <dbReference type="NCBI Taxonomy" id="1797291"/>
    <lineage>
        <taxon>Bacteria</taxon>
        <taxon>Pseudomonadati</taxon>
        <taxon>Atribacterota</taxon>
        <taxon>Candidatus Phoenicimicrobiia</taxon>
        <taxon>Candidatus Pheonicimicrobiales</taxon>
        <taxon>Candidatus Phoenicimicrobiaceae</taxon>
        <taxon>Candidatus Sediminicultor</taxon>
    </lineage>
</organism>
<dbReference type="InterPro" id="IPR029016">
    <property type="entry name" value="GAF-like_dom_sf"/>
</dbReference>
<evidence type="ECO:0000259" key="3">
    <source>
        <dbReference type="PROSITE" id="PS50921"/>
    </source>
</evidence>
<dbReference type="InterPro" id="IPR036388">
    <property type="entry name" value="WH-like_DNA-bd_sf"/>
</dbReference>
<dbReference type="InterPro" id="IPR003018">
    <property type="entry name" value="GAF"/>
</dbReference>
<dbReference type="STRING" id="1797291.A2V47_04115"/>
<accession>A0A1F5AEW2</accession>
<protein>
    <submittedName>
        <fullName evidence="4">Histidine kinase</fullName>
    </submittedName>
</protein>
<dbReference type="EMBL" id="MEYH01000020">
    <property type="protein sequence ID" value="OGD17030.1"/>
    <property type="molecule type" value="Genomic_DNA"/>
</dbReference>
<dbReference type="Pfam" id="PF03861">
    <property type="entry name" value="ANTAR"/>
    <property type="match status" value="1"/>
</dbReference>
<dbReference type="GO" id="GO:0016301">
    <property type="term" value="F:kinase activity"/>
    <property type="evidence" value="ECO:0007669"/>
    <property type="project" value="UniProtKB-KW"/>
</dbReference>
<dbReference type="Proteomes" id="UP000177701">
    <property type="component" value="Unassembled WGS sequence"/>
</dbReference>
<dbReference type="Gene3D" id="1.10.10.10">
    <property type="entry name" value="Winged helix-like DNA-binding domain superfamily/Winged helix DNA-binding domain"/>
    <property type="match status" value="1"/>
</dbReference>
<dbReference type="AlphaFoldDB" id="A0A1F5AEW2"/>
<evidence type="ECO:0000256" key="2">
    <source>
        <dbReference type="ARBA" id="ARBA00023163"/>
    </source>
</evidence>
<evidence type="ECO:0000256" key="1">
    <source>
        <dbReference type="ARBA" id="ARBA00023015"/>
    </source>
</evidence>
<reference evidence="4 5" key="1">
    <citation type="journal article" date="2016" name="Nat. Commun.">
        <title>Thousands of microbial genomes shed light on interconnected biogeochemical processes in an aquifer system.</title>
        <authorList>
            <person name="Anantharaman K."/>
            <person name="Brown C.T."/>
            <person name="Hug L.A."/>
            <person name="Sharon I."/>
            <person name="Castelle C.J."/>
            <person name="Probst A.J."/>
            <person name="Thomas B.C."/>
            <person name="Singh A."/>
            <person name="Wilkins M.J."/>
            <person name="Karaoz U."/>
            <person name="Brodie E.L."/>
            <person name="Williams K.H."/>
            <person name="Hubbard S.S."/>
            <person name="Banfield J.F."/>
        </authorList>
    </citation>
    <scope>NUCLEOTIDE SEQUENCE [LARGE SCALE GENOMIC DNA]</scope>
</reference>
<keyword evidence="4" id="KW-0418">Kinase</keyword>
<dbReference type="Gene3D" id="3.30.450.40">
    <property type="match status" value="1"/>
</dbReference>
<keyword evidence="2" id="KW-0804">Transcription</keyword>
<dbReference type="PROSITE" id="PS50921">
    <property type="entry name" value="ANTAR"/>
    <property type="match status" value="1"/>
</dbReference>
<feature type="domain" description="ANTAR" evidence="3">
    <location>
        <begin position="164"/>
        <end position="225"/>
    </location>
</feature>
<dbReference type="SUPFAM" id="SSF55781">
    <property type="entry name" value="GAF domain-like"/>
    <property type="match status" value="1"/>
</dbReference>
<name>A0A1F5AEW2_9BACT</name>
<keyword evidence="4" id="KW-0808">Transferase</keyword>
<evidence type="ECO:0000313" key="5">
    <source>
        <dbReference type="Proteomes" id="UP000177701"/>
    </source>
</evidence>
<dbReference type="GO" id="GO:0003723">
    <property type="term" value="F:RNA binding"/>
    <property type="evidence" value="ECO:0007669"/>
    <property type="project" value="InterPro"/>
</dbReference>
<evidence type="ECO:0000313" key="4">
    <source>
        <dbReference type="EMBL" id="OGD17030.1"/>
    </source>
</evidence>
<keyword evidence="1" id="KW-0805">Transcription regulation</keyword>
<dbReference type="SMART" id="SM00065">
    <property type="entry name" value="GAF"/>
    <property type="match status" value="1"/>
</dbReference>
<comment type="caution">
    <text evidence="4">The sequence shown here is derived from an EMBL/GenBank/DDBJ whole genome shotgun (WGS) entry which is preliminary data.</text>
</comment>
<proteinExistence type="predicted"/>
<dbReference type="SMART" id="SM01012">
    <property type="entry name" value="ANTAR"/>
    <property type="match status" value="1"/>
</dbReference>
<gene>
    <name evidence="4" type="ORF">A2V47_04115</name>
</gene>